<organism evidence="1 2">
    <name type="scientific">Rhodohalobacter sulfatireducens</name>
    <dbReference type="NCBI Taxonomy" id="2911366"/>
    <lineage>
        <taxon>Bacteria</taxon>
        <taxon>Pseudomonadati</taxon>
        <taxon>Balneolota</taxon>
        <taxon>Balneolia</taxon>
        <taxon>Balneolales</taxon>
        <taxon>Balneolaceae</taxon>
        <taxon>Rhodohalobacter</taxon>
    </lineage>
</organism>
<reference evidence="1" key="1">
    <citation type="submission" date="2022-01" db="EMBL/GenBank/DDBJ databases">
        <authorList>
            <person name="Wang Y."/>
        </authorList>
    </citation>
    <scope>NUCLEOTIDE SEQUENCE</scope>
    <source>
        <strain evidence="1">WB101</strain>
    </source>
</reference>
<sequence>MKDLLSVGQVLSRSDMKEIMAGTAGCYEQCTDIWMACTAAAQSIGLLSPAGRTMIEVCDEQAGNCYGTCHPEGGAGMQLFMDRL</sequence>
<gene>
    <name evidence="1" type="ORF">L6773_06485</name>
</gene>
<dbReference type="RefSeq" id="WP_237853050.1">
    <property type="nucleotide sequence ID" value="NZ_JAKLWS010000006.1"/>
</dbReference>
<dbReference type="Proteomes" id="UP001165366">
    <property type="component" value="Unassembled WGS sequence"/>
</dbReference>
<comment type="caution">
    <text evidence="1">The sequence shown here is derived from an EMBL/GenBank/DDBJ whole genome shotgun (WGS) entry which is preliminary data.</text>
</comment>
<evidence type="ECO:0000313" key="2">
    <source>
        <dbReference type="Proteomes" id="UP001165366"/>
    </source>
</evidence>
<protein>
    <submittedName>
        <fullName evidence="1">Uncharacterized protein</fullName>
    </submittedName>
</protein>
<accession>A0ABS9KBH3</accession>
<proteinExistence type="predicted"/>
<evidence type="ECO:0000313" key="1">
    <source>
        <dbReference type="EMBL" id="MCG2588206.1"/>
    </source>
</evidence>
<name>A0ABS9KBH3_9BACT</name>
<keyword evidence="2" id="KW-1185">Reference proteome</keyword>
<dbReference type="EMBL" id="JAKLWS010000006">
    <property type="protein sequence ID" value="MCG2588206.1"/>
    <property type="molecule type" value="Genomic_DNA"/>
</dbReference>
<reference evidence="1" key="2">
    <citation type="submission" date="2024-05" db="EMBL/GenBank/DDBJ databases">
        <title>Rhodohalobacter halophilus gen. nov., sp. nov., a moderately halophilic member of the family Balneolaceae.</title>
        <authorList>
            <person name="Xia J."/>
        </authorList>
    </citation>
    <scope>NUCLEOTIDE SEQUENCE</scope>
    <source>
        <strain evidence="1">WB101</strain>
    </source>
</reference>